<name>A0ABU7LP66_9PROT</name>
<comment type="caution">
    <text evidence="3">The sequence shown here is derived from an EMBL/GenBank/DDBJ whole genome shotgun (WGS) entry which is preliminary data.</text>
</comment>
<evidence type="ECO:0000256" key="1">
    <source>
        <dbReference type="ARBA" id="ARBA00007227"/>
    </source>
</evidence>
<dbReference type="Pfam" id="PF06114">
    <property type="entry name" value="Peptidase_M78"/>
    <property type="match status" value="1"/>
</dbReference>
<gene>
    <name evidence="3" type="ORF">V0U79_05005</name>
</gene>
<feature type="domain" description="HTH cro/C1-type" evidence="2">
    <location>
        <begin position="6"/>
        <end position="62"/>
    </location>
</feature>
<dbReference type="InterPro" id="IPR001387">
    <property type="entry name" value="Cro/C1-type_HTH"/>
</dbReference>
<dbReference type="PROSITE" id="PS50943">
    <property type="entry name" value="HTH_CROC1"/>
    <property type="match status" value="1"/>
</dbReference>
<dbReference type="InterPro" id="IPR010359">
    <property type="entry name" value="IrrE_HExxH"/>
</dbReference>
<dbReference type="SMART" id="SM00530">
    <property type="entry name" value="HTH_XRE"/>
    <property type="match status" value="1"/>
</dbReference>
<reference evidence="3 4" key="1">
    <citation type="submission" date="2024-01" db="EMBL/GenBank/DDBJ databases">
        <title>Hyphobacterium bacterium isolated from marine sediment.</title>
        <authorList>
            <person name="Zhao S."/>
        </authorList>
    </citation>
    <scope>NUCLEOTIDE SEQUENCE [LARGE SCALE GENOMIC DNA]</scope>
    <source>
        <strain evidence="4">HN65</strain>
    </source>
</reference>
<organism evidence="3 4">
    <name type="scientific">Hyphobacterium lacteum</name>
    <dbReference type="NCBI Taxonomy" id="3116575"/>
    <lineage>
        <taxon>Bacteria</taxon>
        <taxon>Pseudomonadati</taxon>
        <taxon>Pseudomonadota</taxon>
        <taxon>Alphaproteobacteria</taxon>
        <taxon>Maricaulales</taxon>
        <taxon>Maricaulaceae</taxon>
        <taxon>Hyphobacterium</taxon>
    </lineage>
</organism>
<proteinExistence type="inferred from homology"/>
<dbReference type="InterPro" id="IPR052345">
    <property type="entry name" value="Rad_response_metalloprotease"/>
</dbReference>
<dbReference type="Proteomes" id="UP001354971">
    <property type="component" value="Unassembled WGS sequence"/>
</dbReference>
<accession>A0ABU7LP66</accession>
<dbReference type="InterPro" id="IPR010982">
    <property type="entry name" value="Lambda_DNA-bd_dom_sf"/>
</dbReference>
<sequence>MLGDRLRLARKKAGLSMRDLAAIVSPKISAQAISKYERGEMMPSSSVLIGLGKSLGVSLDFLMGSQVHALEAVEFRKHSGTSAKDRARAEALLVEALEDYLTIEDVLDLQPNNDPFGGVRFDEIGSFDEAEGAAADLRKAWRLGNNPIPSVTELLEERGIKVVREDLPPRFDGLTCRIMRGEEHPPAEAIVVSLHTTVERVRFNLAHELGHRVVLGCRAGTIDYEKAMHRFAAAFLVPADHLRQEVGDRRHGITYHEIIGLKRSYGISAAAMLIRLRDTGLLPQGVVEHAFRTYARRWRTDEPEPIEEGQGFGAFERPGRFQDLVWRALGEKLISPSRAAQFLKCSVDHVEREIRGPADQ</sequence>
<dbReference type="Gene3D" id="1.10.10.2910">
    <property type="match status" value="1"/>
</dbReference>
<dbReference type="PANTHER" id="PTHR43236:SF1">
    <property type="entry name" value="BLL7220 PROTEIN"/>
    <property type="match status" value="1"/>
</dbReference>
<comment type="similarity">
    <text evidence="1">Belongs to the short-chain fatty acyl-CoA assimilation regulator (ScfR) family.</text>
</comment>
<evidence type="ECO:0000259" key="2">
    <source>
        <dbReference type="PROSITE" id="PS50943"/>
    </source>
</evidence>
<dbReference type="RefSeq" id="WP_330198380.1">
    <property type="nucleotide sequence ID" value="NZ_JAZDRP010000003.1"/>
</dbReference>
<dbReference type="EMBL" id="JAZDRP010000003">
    <property type="protein sequence ID" value="MEE2525716.1"/>
    <property type="molecule type" value="Genomic_DNA"/>
</dbReference>
<protein>
    <submittedName>
        <fullName evidence="3">XRE family transcriptional regulator</fullName>
    </submittedName>
</protein>
<dbReference type="SUPFAM" id="SSF47413">
    <property type="entry name" value="lambda repressor-like DNA-binding domains"/>
    <property type="match status" value="1"/>
</dbReference>
<dbReference type="PANTHER" id="PTHR43236">
    <property type="entry name" value="ANTITOXIN HIGA1"/>
    <property type="match status" value="1"/>
</dbReference>
<evidence type="ECO:0000313" key="4">
    <source>
        <dbReference type="Proteomes" id="UP001354971"/>
    </source>
</evidence>
<dbReference type="Gene3D" id="1.10.260.40">
    <property type="entry name" value="lambda repressor-like DNA-binding domains"/>
    <property type="match status" value="1"/>
</dbReference>
<dbReference type="CDD" id="cd00093">
    <property type="entry name" value="HTH_XRE"/>
    <property type="match status" value="1"/>
</dbReference>
<evidence type="ECO:0000313" key="3">
    <source>
        <dbReference type="EMBL" id="MEE2525716.1"/>
    </source>
</evidence>
<dbReference type="Pfam" id="PF01381">
    <property type="entry name" value="HTH_3"/>
    <property type="match status" value="1"/>
</dbReference>
<keyword evidence="4" id="KW-1185">Reference proteome</keyword>